<dbReference type="SUPFAM" id="SSF52172">
    <property type="entry name" value="CheY-like"/>
    <property type="match status" value="1"/>
</dbReference>
<dbReference type="Pfam" id="PF00072">
    <property type="entry name" value="Response_reg"/>
    <property type="match status" value="1"/>
</dbReference>
<dbReference type="SMART" id="SM00448">
    <property type="entry name" value="REC"/>
    <property type="match status" value="1"/>
</dbReference>
<evidence type="ECO:0000259" key="3">
    <source>
        <dbReference type="PROSITE" id="PS50110"/>
    </source>
</evidence>
<feature type="domain" description="Response regulatory" evidence="3">
    <location>
        <begin position="23"/>
        <end position="140"/>
    </location>
</feature>
<protein>
    <submittedName>
        <fullName evidence="4">Response regulator</fullName>
    </submittedName>
</protein>
<name>A0A7C9QTS9_9PROT</name>
<dbReference type="InterPro" id="IPR001789">
    <property type="entry name" value="Sig_transdc_resp-reg_receiver"/>
</dbReference>
<keyword evidence="1" id="KW-0597">Phosphoprotein</keyword>
<dbReference type="Proteomes" id="UP000480684">
    <property type="component" value="Unassembled WGS sequence"/>
</dbReference>
<feature type="modified residue" description="4-aspartylphosphate" evidence="1">
    <location>
        <position position="73"/>
    </location>
</feature>
<evidence type="ECO:0000313" key="5">
    <source>
        <dbReference type="Proteomes" id="UP000480684"/>
    </source>
</evidence>
<dbReference type="PROSITE" id="PS50110">
    <property type="entry name" value="RESPONSE_REGULATORY"/>
    <property type="match status" value="1"/>
</dbReference>
<feature type="compositionally biased region" description="Basic residues" evidence="2">
    <location>
        <begin position="160"/>
        <end position="173"/>
    </location>
</feature>
<evidence type="ECO:0000313" key="4">
    <source>
        <dbReference type="EMBL" id="NFV80460.1"/>
    </source>
</evidence>
<comment type="caution">
    <text evidence="4">The sequence shown here is derived from an EMBL/GenBank/DDBJ whole genome shotgun (WGS) entry which is preliminary data.</text>
</comment>
<dbReference type="Gene3D" id="3.40.50.2300">
    <property type="match status" value="1"/>
</dbReference>
<dbReference type="RefSeq" id="WP_163678770.1">
    <property type="nucleotide sequence ID" value="NZ_JAAIYP010000037.1"/>
</dbReference>
<organism evidence="4 5">
    <name type="scientific">Magnetospirillum aberrantis SpK</name>
    <dbReference type="NCBI Taxonomy" id="908842"/>
    <lineage>
        <taxon>Bacteria</taxon>
        <taxon>Pseudomonadati</taxon>
        <taxon>Pseudomonadota</taxon>
        <taxon>Alphaproteobacteria</taxon>
        <taxon>Rhodospirillales</taxon>
        <taxon>Rhodospirillaceae</taxon>
        <taxon>Magnetospirillum</taxon>
    </lineage>
</organism>
<proteinExistence type="predicted"/>
<reference evidence="4 5" key="1">
    <citation type="submission" date="2020-02" db="EMBL/GenBank/DDBJ databases">
        <authorList>
            <person name="Dziuba M."/>
            <person name="Kuznetsov B."/>
            <person name="Mardanov A."/>
            <person name="Ravin N."/>
            <person name="Grouzdev D."/>
        </authorList>
    </citation>
    <scope>NUCLEOTIDE SEQUENCE [LARGE SCALE GENOMIC DNA]</scope>
    <source>
        <strain evidence="4 5">SpK</strain>
    </source>
</reference>
<evidence type="ECO:0000256" key="2">
    <source>
        <dbReference type="SAM" id="MobiDB-lite"/>
    </source>
</evidence>
<evidence type="ECO:0000256" key="1">
    <source>
        <dbReference type="PROSITE-ProRule" id="PRU00169"/>
    </source>
</evidence>
<accession>A0A7C9QTS9</accession>
<dbReference type="EMBL" id="JAAIYP010000037">
    <property type="protein sequence ID" value="NFV80460.1"/>
    <property type="molecule type" value="Genomic_DNA"/>
</dbReference>
<dbReference type="AlphaFoldDB" id="A0A7C9QTS9"/>
<feature type="region of interest" description="Disordered" evidence="2">
    <location>
        <begin position="160"/>
        <end position="220"/>
    </location>
</feature>
<gene>
    <name evidence="4" type="ORF">G4223_10095</name>
</gene>
<keyword evidence="5" id="KW-1185">Reference proteome</keyword>
<dbReference type="GO" id="GO:0000160">
    <property type="term" value="P:phosphorelay signal transduction system"/>
    <property type="evidence" value="ECO:0007669"/>
    <property type="project" value="InterPro"/>
</dbReference>
<feature type="compositionally biased region" description="Basic and acidic residues" evidence="2">
    <location>
        <begin position="189"/>
        <end position="198"/>
    </location>
</feature>
<dbReference type="InterPro" id="IPR011006">
    <property type="entry name" value="CheY-like_superfamily"/>
</dbReference>
<sequence length="220" mass="24792">MAVFMPNAQRMLQNQRIGFAGCRALILDPALANRRLLHDILSDLRCERVVSVAMIDDAWGELQKGGVNVFFLDWSGDMDAPGVLRMLRSPGSPERYVPVVVVASYGGIDEVLRARDAGATEFMLRPFSKQVVASRLQAIVRMPRPFVECESFFGPDRRRHHLRWPGSERRHHRQIADRRATPDPTYSGPERRLERAHEPPLPTAGKAPMSTLEGTAWRVG</sequence>